<keyword evidence="6 10" id="KW-0812">Transmembrane</keyword>
<dbReference type="KEGG" id="mtr:25487343"/>
<accession>A0A072VAU6</accession>
<protein>
    <recommendedName>
        <fullName evidence="4">RING-type E3 ubiquitin transferase</fullName>
        <ecNumber evidence="4">2.3.2.27</ecNumber>
    </recommendedName>
</protein>
<keyword evidence="8 10" id="KW-1133">Transmembrane helix</keyword>
<evidence type="ECO:0000256" key="6">
    <source>
        <dbReference type="ARBA" id="ARBA00022692"/>
    </source>
</evidence>
<comment type="pathway">
    <text evidence="3">Protein modification; protein ubiquitination.</text>
</comment>
<gene>
    <name evidence="15" type="primary">25487343</name>
    <name evidence="14" type="ordered locus">MTR_2g079300</name>
</gene>
<feature type="chain" id="PRO_5014500465" description="RING-type E3 ubiquitin transferase" evidence="11">
    <location>
        <begin position="25"/>
        <end position="915"/>
    </location>
</feature>
<keyword evidence="9 10" id="KW-0472">Membrane</keyword>
<evidence type="ECO:0000256" key="7">
    <source>
        <dbReference type="ARBA" id="ARBA00022786"/>
    </source>
</evidence>
<keyword evidence="7" id="KW-0833">Ubl conjugation pathway</keyword>
<feature type="transmembrane region" description="Helical" evidence="10">
    <location>
        <begin position="654"/>
        <end position="673"/>
    </location>
</feature>
<feature type="domain" description="DUF2921" evidence="13">
    <location>
        <begin position="423"/>
        <end position="601"/>
    </location>
</feature>
<dbReference type="Pfam" id="PF11145">
    <property type="entry name" value="DUF2921"/>
    <property type="match status" value="1"/>
</dbReference>
<keyword evidence="11" id="KW-0732">Signal</keyword>
<feature type="domain" description="SWEET-like" evidence="12">
    <location>
        <begin position="614"/>
        <end position="894"/>
    </location>
</feature>
<comment type="catalytic activity">
    <reaction evidence="1">
        <text>S-ubiquitinyl-[E2 ubiquitin-conjugating enzyme]-L-cysteine + [acceptor protein]-L-lysine = [E2 ubiquitin-conjugating enzyme]-L-cysteine + N(6)-ubiquitinyl-[acceptor protein]-L-lysine.</text>
        <dbReference type="EC" id="2.3.2.27"/>
    </reaction>
</comment>
<evidence type="ECO:0000259" key="13">
    <source>
        <dbReference type="Pfam" id="PF25333"/>
    </source>
</evidence>
<name>A0A072VAU6_MEDTR</name>
<feature type="signal peptide" evidence="11">
    <location>
        <begin position="1"/>
        <end position="24"/>
    </location>
</feature>
<dbReference type="EC" id="2.3.2.27" evidence="4"/>
<feature type="domain" description="DUF2921" evidence="13">
    <location>
        <begin position="216"/>
        <end position="396"/>
    </location>
</feature>
<reference evidence="14 16" key="2">
    <citation type="journal article" date="2014" name="BMC Genomics">
        <title>An improved genome release (version Mt4.0) for the model legume Medicago truncatula.</title>
        <authorList>
            <person name="Tang H."/>
            <person name="Krishnakumar V."/>
            <person name="Bidwell S."/>
            <person name="Rosen B."/>
            <person name="Chan A."/>
            <person name="Zhou S."/>
            <person name="Gentzbittel L."/>
            <person name="Childs K.L."/>
            <person name="Yandell M."/>
            <person name="Gundlach H."/>
            <person name="Mayer K.F."/>
            <person name="Schwartz D.C."/>
            <person name="Town C.D."/>
        </authorList>
    </citation>
    <scope>GENOME REANNOTATION</scope>
    <source>
        <strain evidence="14">A17</strain>
        <strain evidence="15 16">cv. Jemalong A17</strain>
    </source>
</reference>
<reference evidence="15" key="3">
    <citation type="submission" date="2015-04" db="UniProtKB">
        <authorList>
            <consortium name="EnsemblPlants"/>
        </authorList>
    </citation>
    <scope>IDENTIFICATION</scope>
    <source>
        <strain evidence="15">cv. Jemalong A17</strain>
    </source>
</reference>
<evidence type="ECO:0000256" key="1">
    <source>
        <dbReference type="ARBA" id="ARBA00000900"/>
    </source>
</evidence>
<feature type="transmembrane region" description="Helical" evidence="10">
    <location>
        <begin position="744"/>
        <end position="762"/>
    </location>
</feature>
<evidence type="ECO:0000313" key="14">
    <source>
        <dbReference type="EMBL" id="KEH38736.1"/>
    </source>
</evidence>
<dbReference type="EMBL" id="CM001218">
    <property type="protein sequence ID" value="KEH38736.1"/>
    <property type="molecule type" value="Genomic_DNA"/>
</dbReference>
<feature type="transmembrane region" description="Helical" evidence="10">
    <location>
        <begin position="624"/>
        <end position="642"/>
    </location>
</feature>
<sequence>MNSLLSKFFLVFTFFSFNPLFSLASKSSYKEYCASIIPETTPTTKKFNSFPLSDHNTGYYIGGDSIINIDASWNRFSLYFPPRNTYATSHPHLFKIEGTISFTTNNDASYYNHHHHMGYLTFKLDGFWSQSSGNVCMVGKSKGVSKKGDSLNLDVVFKLNNVFNSINITSLVSGSLESLSSEKDDDDHYFEPISLMMFPKANYSYSLDSKEVENEFSFGSDDDEEGLSLNFDSFSFCKYPLSSAIRRLQLEYTHECNSTKNCTPIISGSSNQLPSHMSLKGIECSSKKKDRIRVLGEFSNSFVYYWNRNNSQSFNAKTMLIGEGWWDEKKNMLCVVLCHFNGSKSTSLDGTHVGDCSLRLRLRFPSIWSIKNSSSIVGQIWSNKSANDQNYFKTITVRKDDANYGVGGKDLRYEYSQLDRVNQSCPPHKVIENQGKRYPDAYSYDMKFDMSIRESKKKVAWGSSSPLFVDDEYVSTSSVSISRSEFDAGILNNDSLFNISYKISLSAMSSSPSDKNSLFNMSYYSVKISAEGIYDARYGTLCMIGCRDLVSNNGTPTANSLDCEILMKFQFPSLDTKDRSYIKGSIESTRPKSDPLYFNSLEVSAVAYYIQEVRRNVWRTDMEVIMALISTTLACVFVGLQLNHVKRNPNVLPFISIFMMSILTFGHMIPLVLNFEALLAKNPNNTTYVLGNVEKWLEVNEISVRLITMVAFLLQFRLLHLTWSSRKTDESKNNHWIAERKASYVTFPLYAVGLLIALLLKLKKDRDSVTSMYQVYRQHDPSWESIKSYGGLVLDCFLVPQVILNLFSNMNENVLSCSFYFGTTFVRLLPHAYDLYRAHNYADQDSDLYFYADPSQDFYSTSWDIFIPLVGIVFAIIIYLQQRFGAQCVLPHRFKGSKGYAKVPDSEGEVETTNM</sequence>
<evidence type="ECO:0000259" key="12">
    <source>
        <dbReference type="Pfam" id="PF11145"/>
    </source>
</evidence>
<evidence type="ECO:0000313" key="16">
    <source>
        <dbReference type="Proteomes" id="UP000002051"/>
    </source>
</evidence>
<dbReference type="PANTHER" id="PTHR33389:SF23">
    <property type="entry name" value="DUF2921 FAMILY PROTEIN"/>
    <property type="match status" value="1"/>
</dbReference>
<evidence type="ECO:0000256" key="10">
    <source>
        <dbReference type="SAM" id="Phobius"/>
    </source>
</evidence>
<dbReference type="GO" id="GO:0012505">
    <property type="term" value="C:endomembrane system"/>
    <property type="evidence" value="ECO:0007669"/>
    <property type="project" value="UniProtKB-SubCell"/>
</dbReference>
<evidence type="ECO:0000256" key="2">
    <source>
        <dbReference type="ARBA" id="ARBA00004127"/>
    </source>
</evidence>
<comment type="subcellular location">
    <subcellularLocation>
        <location evidence="2">Endomembrane system</location>
        <topology evidence="2">Multi-pass membrane protein</topology>
    </subcellularLocation>
</comment>
<dbReference type="AlphaFoldDB" id="A0A072VAU6"/>
<feature type="transmembrane region" description="Helical" evidence="10">
    <location>
        <begin position="702"/>
        <end position="723"/>
    </location>
</feature>
<evidence type="ECO:0000256" key="9">
    <source>
        <dbReference type="ARBA" id="ARBA00023136"/>
    </source>
</evidence>
<dbReference type="OrthoDB" id="607498at2759"/>
<dbReference type="Pfam" id="PF25333">
    <property type="entry name" value="DUF2921_N"/>
    <property type="match status" value="3"/>
</dbReference>
<dbReference type="STRING" id="3880.A0A072VAU6"/>
<evidence type="ECO:0000256" key="4">
    <source>
        <dbReference type="ARBA" id="ARBA00012483"/>
    </source>
</evidence>
<proteinExistence type="predicted"/>
<keyword evidence="16" id="KW-1185">Reference proteome</keyword>
<evidence type="ECO:0000256" key="3">
    <source>
        <dbReference type="ARBA" id="ARBA00004906"/>
    </source>
</evidence>
<dbReference type="Proteomes" id="UP000002051">
    <property type="component" value="Chromosome 2"/>
</dbReference>
<dbReference type="HOGENOM" id="CLU_010568_1_0_1"/>
<reference evidence="14 16" key="1">
    <citation type="journal article" date="2011" name="Nature">
        <title>The Medicago genome provides insight into the evolution of rhizobial symbioses.</title>
        <authorList>
            <person name="Young N.D."/>
            <person name="Debelle F."/>
            <person name="Oldroyd G.E."/>
            <person name="Geurts R."/>
            <person name="Cannon S.B."/>
            <person name="Udvardi M.K."/>
            <person name="Benedito V.A."/>
            <person name="Mayer K.F."/>
            <person name="Gouzy J."/>
            <person name="Schoof H."/>
            <person name="Van de Peer Y."/>
            <person name="Proost S."/>
            <person name="Cook D.R."/>
            <person name="Meyers B.C."/>
            <person name="Spannagl M."/>
            <person name="Cheung F."/>
            <person name="De Mita S."/>
            <person name="Krishnakumar V."/>
            <person name="Gundlach H."/>
            <person name="Zhou S."/>
            <person name="Mudge J."/>
            <person name="Bharti A.K."/>
            <person name="Murray J.D."/>
            <person name="Naoumkina M.A."/>
            <person name="Rosen B."/>
            <person name="Silverstein K.A."/>
            <person name="Tang H."/>
            <person name="Rombauts S."/>
            <person name="Zhao P.X."/>
            <person name="Zhou P."/>
            <person name="Barbe V."/>
            <person name="Bardou P."/>
            <person name="Bechner M."/>
            <person name="Bellec A."/>
            <person name="Berger A."/>
            <person name="Berges H."/>
            <person name="Bidwell S."/>
            <person name="Bisseling T."/>
            <person name="Choisne N."/>
            <person name="Couloux A."/>
            <person name="Denny R."/>
            <person name="Deshpande S."/>
            <person name="Dai X."/>
            <person name="Doyle J.J."/>
            <person name="Dudez A.M."/>
            <person name="Farmer A.D."/>
            <person name="Fouteau S."/>
            <person name="Franken C."/>
            <person name="Gibelin C."/>
            <person name="Gish J."/>
            <person name="Goldstein S."/>
            <person name="Gonzalez A.J."/>
            <person name="Green P.J."/>
            <person name="Hallab A."/>
            <person name="Hartog M."/>
            <person name="Hua A."/>
            <person name="Humphray S.J."/>
            <person name="Jeong D.H."/>
            <person name="Jing Y."/>
            <person name="Jocker A."/>
            <person name="Kenton S.M."/>
            <person name="Kim D.J."/>
            <person name="Klee K."/>
            <person name="Lai H."/>
            <person name="Lang C."/>
            <person name="Lin S."/>
            <person name="Macmil S.L."/>
            <person name="Magdelenat G."/>
            <person name="Matthews L."/>
            <person name="McCorrison J."/>
            <person name="Monaghan E.L."/>
            <person name="Mun J.H."/>
            <person name="Najar F.Z."/>
            <person name="Nicholson C."/>
            <person name="Noirot C."/>
            <person name="O'Bleness M."/>
            <person name="Paule C.R."/>
            <person name="Poulain J."/>
            <person name="Prion F."/>
            <person name="Qin B."/>
            <person name="Qu C."/>
            <person name="Retzel E.F."/>
            <person name="Riddle C."/>
            <person name="Sallet E."/>
            <person name="Samain S."/>
            <person name="Samson N."/>
            <person name="Sanders I."/>
            <person name="Saurat O."/>
            <person name="Scarpelli C."/>
            <person name="Schiex T."/>
            <person name="Segurens B."/>
            <person name="Severin A.J."/>
            <person name="Sherrier D.J."/>
            <person name="Shi R."/>
            <person name="Sims S."/>
            <person name="Singer S.R."/>
            <person name="Sinharoy S."/>
            <person name="Sterck L."/>
            <person name="Viollet A."/>
            <person name="Wang B.B."/>
            <person name="Wang K."/>
            <person name="Wang M."/>
            <person name="Wang X."/>
            <person name="Warfsmann J."/>
            <person name="Weissenbach J."/>
            <person name="White D.D."/>
            <person name="White J.D."/>
            <person name="Wiley G.B."/>
            <person name="Wincker P."/>
            <person name="Xing Y."/>
            <person name="Yang L."/>
            <person name="Yao Z."/>
            <person name="Ying F."/>
            <person name="Zhai J."/>
            <person name="Zhou L."/>
            <person name="Zuber A."/>
            <person name="Denarie J."/>
            <person name="Dixon R.A."/>
            <person name="May G.D."/>
            <person name="Schwartz D.C."/>
            <person name="Rogers J."/>
            <person name="Quetier F."/>
            <person name="Town C.D."/>
            <person name="Roe B.A."/>
        </authorList>
    </citation>
    <scope>NUCLEOTIDE SEQUENCE [LARGE SCALE GENOMIC DNA]</scope>
    <source>
        <strain evidence="14">A17</strain>
        <strain evidence="15 16">cv. Jemalong A17</strain>
    </source>
</reference>
<evidence type="ECO:0000256" key="5">
    <source>
        <dbReference type="ARBA" id="ARBA00022679"/>
    </source>
</evidence>
<evidence type="ECO:0000313" key="15">
    <source>
        <dbReference type="EnsemblPlants" id="KEH38736"/>
    </source>
</evidence>
<dbReference type="GO" id="GO:0061630">
    <property type="term" value="F:ubiquitin protein ligase activity"/>
    <property type="evidence" value="ECO:0007669"/>
    <property type="project" value="UniProtKB-EC"/>
</dbReference>
<feature type="domain" description="DUF2921" evidence="13">
    <location>
        <begin position="29"/>
        <end position="194"/>
    </location>
</feature>
<evidence type="ECO:0000256" key="11">
    <source>
        <dbReference type="SAM" id="SignalP"/>
    </source>
</evidence>
<feature type="transmembrane region" description="Helical" evidence="10">
    <location>
        <begin position="858"/>
        <end position="880"/>
    </location>
</feature>
<dbReference type="InterPro" id="IPR021319">
    <property type="entry name" value="DUF2921"/>
</dbReference>
<keyword evidence="5" id="KW-0808">Transferase</keyword>
<dbReference type="InterPro" id="IPR057425">
    <property type="entry name" value="DUF2921_N"/>
</dbReference>
<dbReference type="PANTHER" id="PTHR33389">
    <property type="entry name" value="FAMILY PROTEIN, PUTATIVE (DUF2921)-RELATED"/>
    <property type="match status" value="1"/>
</dbReference>
<evidence type="ECO:0000256" key="8">
    <source>
        <dbReference type="ARBA" id="ARBA00022989"/>
    </source>
</evidence>
<organism evidence="14 16">
    <name type="scientific">Medicago truncatula</name>
    <name type="common">Barrel medic</name>
    <name type="synonym">Medicago tribuloides</name>
    <dbReference type="NCBI Taxonomy" id="3880"/>
    <lineage>
        <taxon>Eukaryota</taxon>
        <taxon>Viridiplantae</taxon>
        <taxon>Streptophyta</taxon>
        <taxon>Embryophyta</taxon>
        <taxon>Tracheophyta</taxon>
        <taxon>Spermatophyta</taxon>
        <taxon>Magnoliopsida</taxon>
        <taxon>eudicotyledons</taxon>
        <taxon>Gunneridae</taxon>
        <taxon>Pentapetalae</taxon>
        <taxon>rosids</taxon>
        <taxon>fabids</taxon>
        <taxon>Fabales</taxon>
        <taxon>Fabaceae</taxon>
        <taxon>Papilionoideae</taxon>
        <taxon>50 kb inversion clade</taxon>
        <taxon>NPAAA clade</taxon>
        <taxon>Hologalegina</taxon>
        <taxon>IRL clade</taxon>
        <taxon>Trifolieae</taxon>
        <taxon>Medicago</taxon>
    </lineage>
</organism>
<dbReference type="EnsemblPlants" id="KEH38736">
    <property type="protein sequence ID" value="KEH38736"/>
    <property type="gene ID" value="MTR_2g079300"/>
</dbReference>